<dbReference type="PRINTS" id="PR00105">
    <property type="entry name" value="C5METTRFRASE"/>
</dbReference>
<evidence type="ECO:0000256" key="3">
    <source>
        <dbReference type="ARBA" id="ARBA00022691"/>
    </source>
</evidence>
<gene>
    <name evidence="5" type="ORF">QYM36_005879</name>
</gene>
<dbReference type="EMBL" id="JAVRJZ010000009">
    <property type="protein sequence ID" value="KAK2718697.1"/>
    <property type="molecule type" value="Genomic_DNA"/>
</dbReference>
<keyword evidence="1 4" id="KW-0489">Methyltransferase</keyword>
<dbReference type="PROSITE" id="PS51679">
    <property type="entry name" value="SAM_MT_C5"/>
    <property type="match status" value="1"/>
</dbReference>
<dbReference type="Gene3D" id="3.40.50.150">
    <property type="entry name" value="Vaccinia Virus protein VP39"/>
    <property type="match status" value="1"/>
</dbReference>
<dbReference type="Pfam" id="PF00145">
    <property type="entry name" value="DNA_methylase"/>
    <property type="match status" value="1"/>
</dbReference>
<sequence>METIKVLELFAGLGGFHIAVNNQRDANIQVIKSFEINVNAVKTYQENFGYDVISNRNILSLSTEELIRQNVNAIFMSPPCQPFTRLGKKLDVNDDRCNAFHHVLKLLPRTPNIQYLLIENVYGFESSKMRENMLEILQSSGFYTIEFLLSPTDFGVPNSRLRYYLLARKNKKFTFCKHDPPSILKEFTYCTCGGISLHDQSSICSNCQREVNTKISSLVQQNTGNMKQSFLVNTSKLHSYLDEKTDIEQYAVPDKILLRYGNILDLRTFQDSSSCCFTKGKHFVN</sequence>
<protein>
    <submittedName>
        <fullName evidence="5">Uncharacterized protein</fullName>
    </submittedName>
</protein>
<evidence type="ECO:0000256" key="2">
    <source>
        <dbReference type="ARBA" id="ARBA00022679"/>
    </source>
</evidence>
<organism evidence="5 6">
    <name type="scientific">Artemia franciscana</name>
    <name type="common">Brine shrimp</name>
    <name type="synonym">Artemia sanfranciscana</name>
    <dbReference type="NCBI Taxonomy" id="6661"/>
    <lineage>
        <taxon>Eukaryota</taxon>
        <taxon>Metazoa</taxon>
        <taxon>Ecdysozoa</taxon>
        <taxon>Arthropoda</taxon>
        <taxon>Crustacea</taxon>
        <taxon>Branchiopoda</taxon>
        <taxon>Anostraca</taxon>
        <taxon>Artemiidae</taxon>
        <taxon>Artemia</taxon>
    </lineage>
</organism>
<comment type="similarity">
    <text evidence="4">Belongs to the class I-like SAM-binding methyltransferase superfamily. C5-methyltransferase family.</text>
</comment>
<dbReference type="SUPFAM" id="SSF53335">
    <property type="entry name" value="S-adenosyl-L-methionine-dependent methyltransferases"/>
    <property type="match status" value="1"/>
</dbReference>
<comment type="caution">
    <text evidence="5">The sequence shown here is derived from an EMBL/GenBank/DDBJ whole genome shotgun (WGS) entry which is preliminary data.</text>
</comment>
<keyword evidence="2 4" id="KW-0808">Transferase</keyword>
<dbReference type="InterPro" id="IPR029063">
    <property type="entry name" value="SAM-dependent_MTases_sf"/>
</dbReference>
<dbReference type="PANTHER" id="PTHR46098:SF1">
    <property type="entry name" value="TRNA (CYTOSINE(38)-C(5))-METHYLTRANSFERASE"/>
    <property type="match status" value="1"/>
</dbReference>
<dbReference type="InterPro" id="IPR001525">
    <property type="entry name" value="C5_MeTfrase"/>
</dbReference>
<evidence type="ECO:0000313" key="6">
    <source>
        <dbReference type="Proteomes" id="UP001187531"/>
    </source>
</evidence>
<dbReference type="GO" id="GO:0005634">
    <property type="term" value="C:nucleus"/>
    <property type="evidence" value="ECO:0007669"/>
    <property type="project" value="TreeGrafter"/>
</dbReference>
<dbReference type="InterPro" id="IPR050750">
    <property type="entry name" value="C5-MTase"/>
</dbReference>
<proteinExistence type="inferred from homology"/>
<dbReference type="Proteomes" id="UP001187531">
    <property type="component" value="Unassembled WGS sequence"/>
</dbReference>
<feature type="active site" evidence="4">
    <location>
        <position position="80"/>
    </location>
</feature>
<dbReference type="AlphaFoldDB" id="A0AA88ICJ9"/>
<dbReference type="GO" id="GO:0008168">
    <property type="term" value="F:methyltransferase activity"/>
    <property type="evidence" value="ECO:0007669"/>
    <property type="project" value="UniProtKB-KW"/>
</dbReference>
<keyword evidence="6" id="KW-1185">Reference proteome</keyword>
<accession>A0AA88ICJ9</accession>
<dbReference type="PANTHER" id="PTHR46098">
    <property type="entry name" value="TRNA (CYTOSINE(38)-C(5))-METHYLTRANSFERASE"/>
    <property type="match status" value="1"/>
</dbReference>
<dbReference type="Gene3D" id="3.90.120.10">
    <property type="entry name" value="DNA Methylase, subunit A, domain 2"/>
    <property type="match status" value="1"/>
</dbReference>
<evidence type="ECO:0000256" key="4">
    <source>
        <dbReference type="PROSITE-ProRule" id="PRU01016"/>
    </source>
</evidence>
<dbReference type="GO" id="GO:0032259">
    <property type="term" value="P:methylation"/>
    <property type="evidence" value="ECO:0007669"/>
    <property type="project" value="UniProtKB-KW"/>
</dbReference>
<keyword evidence="3 4" id="KW-0949">S-adenosyl-L-methionine</keyword>
<name>A0AA88ICJ9_ARTSF</name>
<evidence type="ECO:0000256" key="1">
    <source>
        <dbReference type="ARBA" id="ARBA00022603"/>
    </source>
</evidence>
<reference evidence="5" key="1">
    <citation type="submission" date="2023-07" db="EMBL/GenBank/DDBJ databases">
        <title>Chromosome-level genome assembly of Artemia franciscana.</title>
        <authorList>
            <person name="Jo E."/>
        </authorList>
    </citation>
    <scope>NUCLEOTIDE SEQUENCE</scope>
    <source>
        <tissue evidence="5">Whole body</tissue>
    </source>
</reference>
<evidence type="ECO:0000313" key="5">
    <source>
        <dbReference type="EMBL" id="KAK2718697.1"/>
    </source>
</evidence>